<organism evidence="2 3">
    <name type="scientific">Rhynchophorus ferrugineus</name>
    <name type="common">Red palm weevil</name>
    <name type="synonym">Curculio ferrugineus</name>
    <dbReference type="NCBI Taxonomy" id="354439"/>
    <lineage>
        <taxon>Eukaryota</taxon>
        <taxon>Metazoa</taxon>
        <taxon>Ecdysozoa</taxon>
        <taxon>Arthropoda</taxon>
        <taxon>Hexapoda</taxon>
        <taxon>Insecta</taxon>
        <taxon>Pterygota</taxon>
        <taxon>Neoptera</taxon>
        <taxon>Endopterygota</taxon>
        <taxon>Coleoptera</taxon>
        <taxon>Polyphaga</taxon>
        <taxon>Cucujiformia</taxon>
        <taxon>Curculionidae</taxon>
        <taxon>Dryophthorinae</taxon>
        <taxon>Rhynchophorus</taxon>
    </lineage>
</organism>
<comment type="caution">
    <text evidence="2">The sequence shown here is derived from an EMBL/GenBank/DDBJ whole genome shotgun (WGS) entry which is preliminary data.</text>
</comment>
<dbReference type="Proteomes" id="UP000625711">
    <property type="component" value="Unassembled WGS sequence"/>
</dbReference>
<name>A0A834ITF1_RHYFE</name>
<keyword evidence="1" id="KW-0732">Signal</keyword>
<feature type="signal peptide" evidence="1">
    <location>
        <begin position="1"/>
        <end position="21"/>
    </location>
</feature>
<feature type="chain" id="PRO_5032345835" evidence="1">
    <location>
        <begin position="22"/>
        <end position="243"/>
    </location>
</feature>
<evidence type="ECO:0000313" key="3">
    <source>
        <dbReference type="Proteomes" id="UP000625711"/>
    </source>
</evidence>
<dbReference type="AlphaFoldDB" id="A0A834ITF1"/>
<protein>
    <submittedName>
        <fullName evidence="2">Uncharacterized protein</fullName>
    </submittedName>
</protein>
<evidence type="ECO:0000256" key="1">
    <source>
        <dbReference type="SAM" id="SignalP"/>
    </source>
</evidence>
<sequence length="243" mass="27538">MSRKILSLLLACLLSSYAVSAAEQRPVQNPISDVIEIARTTLLTINSIISEVINTARFEVNEIIHSLDSTRRIIVQITGEIIDKEFRVLNHYIDVIKNKTSHAGTVLLQCVEDTEGEAGKVRKDFIDETLGCVDAAISTYLNETFDVIDGLQELNEEFRGEEERLKNCEDKLIPIDCIKDIVFDVTKTALKIPTMIREETAKFISDFRKVEKELFECTKTTTSNLQKRIGEVFDDFAECVNEE</sequence>
<reference evidence="2" key="1">
    <citation type="submission" date="2020-08" db="EMBL/GenBank/DDBJ databases">
        <title>Genome sequencing and assembly of the red palm weevil Rhynchophorus ferrugineus.</title>
        <authorList>
            <person name="Dias G.B."/>
            <person name="Bergman C.M."/>
            <person name="Manee M."/>
        </authorList>
    </citation>
    <scope>NUCLEOTIDE SEQUENCE</scope>
    <source>
        <strain evidence="2">AA-2017</strain>
        <tissue evidence="2">Whole larva</tissue>
    </source>
</reference>
<keyword evidence="3" id="KW-1185">Reference proteome</keyword>
<accession>A0A834ITF1</accession>
<gene>
    <name evidence="2" type="ORF">GWI33_021701</name>
</gene>
<dbReference type="EMBL" id="JAACXV010000071">
    <property type="protein sequence ID" value="KAF7284688.1"/>
    <property type="molecule type" value="Genomic_DNA"/>
</dbReference>
<proteinExistence type="predicted"/>
<evidence type="ECO:0000313" key="2">
    <source>
        <dbReference type="EMBL" id="KAF7284688.1"/>
    </source>
</evidence>